<organism evidence="4 5">
    <name type="scientific">Oligosphaera ethanolica</name>
    <dbReference type="NCBI Taxonomy" id="760260"/>
    <lineage>
        <taxon>Bacteria</taxon>
        <taxon>Pseudomonadati</taxon>
        <taxon>Lentisphaerota</taxon>
        <taxon>Oligosphaeria</taxon>
        <taxon>Oligosphaerales</taxon>
        <taxon>Oligosphaeraceae</taxon>
        <taxon>Oligosphaera</taxon>
    </lineage>
</organism>
<evidence type="ECO:0000256" key="2">
    <source>
        <dbReference type="SAM" id="Phobius"/>
    </source>
</evidence>
<name>A0AAE3VIX8_9BACT</name>
<keyword evidence="2" id="KW-0472">Membrane</keyword>
<sequence length="231" mass="25241">MGKKCFTLIELLVVIAIIAILAAMLLPALSKAREKARTISCVSNLKQLGLANGMYTTDFADYLPPVYNGPTHNERVWWVGLLHEYFGDYKTMICPSTKANKSSLYPLGNANSSLLSQHLCYAALLTHVWVSDGSKASRTLGQFKAPSETFVYVEASRIYSHWCPNCRNDNNPCTCPCKVVGADGARNPETTLHGDTMNAVHCDGHVGGFKASQIRSSSTSEKWFGHGSSAF</sequence>
<keyword evidence="2" id="KW-0812">Transmembrane</keyword>
<proteinExistence type="predicted"/>
<accession>A0AAE3VIX8</accession>
<dbReference type="PANTHER" id="PTHR30093:SF2">
    <property type="entry name" value="TYPE II SECRETION SYSTEM PROTEIN H"/>
    <property type="match status" value="1"/>
</dbReference>
<evidence type="ECO:0000259" key="3">
    <source>
        <dbReference type="Pfam" id="PF07596"/>
    </source>
</evidence>
<dbReference type="RefSeq" id="WP_307264158.1">
    <property type="nucleotide sequence ID" value="NZ_JAUSVL010000001.1"/>
</dbReference>
<feature type="transmembrane region" description="Helical" evidence="2">
    <location>
        <begin position="6"/>
        <end position="29"/>
    </location>
</feature>
<reference evidence="4" key="1">
    <citation type="submission" date="2023-07" db="EMBL/GenBank/DDBJ databases">
        <title>Genomic Encyclopedia of Type Strains, Phase IV (KMG-IV): sequencing the most valuable type-strain genomes for metagenomic binning, comparative biology and taxonomic classification.</title>
        <authorList>
            <person name="Goeker M."/>
        </authorList>
    </citation>
    <scope>NUCLEOTIDE SEQUENCE</scope>
    <source>
        <strain evidence="4">DSM 24202</strain>
    </source>
</reference>
<dbReference type="Pfam" id="PF07963">
    <property type="entry name" value="N_methyl"/>
    <property type="match status" value="1"/>
</dbReference>
<dbReference type="InterPro" id="IPR000983">
    <property type="entry name" value="Bac_GSPG_pilin"/>
</dbReference>
<dbReference type="GO" id="GO:0015627">
    <property type="term" value="C:type II protein secretion system complex"/>
    <property type="evidence" value="ECO:0007669"/>
    <property type="project" value="InterPro"/>
</dbReference>
<dbReference type="Pfam" id="PF07596">
    <property type="entry name" value="SBP_bac_10"/>
    <property type="match status" value="1"/>
</dbReference>
<gene>
    <name evidence="4" type="ORF">J3R75_003514</name>
</gene>
<dbReference type="InterPro" id="IPR045584">
    <property type="entry name" value="Pilin-like"/>
</dbReference>
<dbReference type="PANTHER" id="PTHR30093">
    <property type="entry name" value="GENERAL SECRETION PATHWAY PROTEIN G"/>
    <property type="match status" value="1"/>
</dbReference>
<feature type="domain" description="DUF1559" evidence="3">
    <location>
        <begin position="31"/>
        <end position="73"/>
    </location>
</feature>
<dbReference type="NCBIfam" id="TIGR02532">
    <property type="entry name" value="IV_pilin_GFxxxE"/>
    <property type="match status" value="1"/>
</dbReference>
<evidence type="ECO:0000313" key="5">
    <source>
        <dbReference type="Proteomes" id="UP001238163"/>
    </source>
</evidence>
<dbReference type="GO" id="GO:0015628">
    <property type="term" value="P:protein secretion by the type II secretion system"/>
    <property type="evidence" value="ECO:0007669"/>
    <property type="project" value="InterPro"/>
</dbReference>
<dbReference type="PRINTS" id="PR00813">
    <property type="entry name" value="BCTERIALGSPG"/>
</dbReference>
<dbReference type="InterPro" id="IPR011453">
    <property type="entry name" value="DUF1559"/>
</dbReference>
<protein>
    <submittedName>
        <fullName evidence="4">Prepilin-type N-terminal cleavage/methylation domain-containing protein/prepilin-type processing-associated H-X9-DG protein</fullName>
    </submittedName>
</protein>
<comment type="caution">
    <text evidence="4">The sequence shown here is derived from an EMBL/GenBank/DDBJ whole genome shotgun (WGS) entry which is preliminary data.</text>
</comment>
<dbReference type="AlphaFoldDB" id="A0AAE3VIX8"/>
<dbReference type="SUPFAM" id="SSF54523">
    <property type="entry name" value="Pili subunits"/>
    <property type="match status" value="1"/>
</dbReference>
<keyword evidence="1" id="KW-0488">Methylation</keyword>
<dbReference type="Proteomes" id="UP001238163">
    <property type="component" value="Unassembled WGS sequence"/>
</dbReference>
<evidence type="ECO:0000313" key="4">
    <source>
        <dbReference type="EMBL" id="MDQ0291407.1"/>
    </source>
</evidence>
<dbReference type="EMBL" id="JAUSVL010000001">
    <property type="protein sequence ID" value="MDQ0291407.1"/>
    <property type="molecule type" value="Genomic_DNA"/>
</dbReference>
<dbReference type="InterPro" id="IPR012902">
    <property type="entry name" value="N_methyl_site"/>
</dbReference>
<evidence type="ECO:0000256" key="1">
    <source>
        <dbReference type="ARBA" id="ARBA00022481"/>
    </source>
</evidence>
<keyword evidence="5" id="KW-1185">Reference proteome</keyword>
<keyword evidence="2" id="KW-1133">Transmembrane helix</keyword>
<dbReference type="Gene3D" id="3.30.700.10">
    <property type="entry name" value="Glycoprotein, Type 4 Pilin"/>
    <property type="match status" value="1"/>
</dbReference>